<gene>
    <name evidence="2" type="ORF">SAMN06265221_10899</name>
</gene>
<organism evidence="2 3">
    <name type="scientific">Paracoccus laeviglucosivorans</name>
    <dbReference type="NCBI Taxonomy" id="1197861"/>
    <lineage>
        <taxon>Bacteria</taxon>
        <taxon>Pseudomonadati</taxon>
        <taxon>Pseudomonadota</taxon>
        <taxon>Alphaproteobacteria</taxon>
        <taxon>Rhodobacterales</taxon>
        <taxon>Paracoccaceae</taxon>
        <taxon>Paracoccus</taxon>
    </lineage>
</organism>
<evidence type="ECO:0000313" key="2">
    <source>
        <dbReference type="EMBL" id="SMO71977.1"/>
    </source>
</evidence>
<dbReference type="GO" id="GO:0016758">
    <property type="term" value="F:hexosyltransferase activity"/>
    <property type="evidence" value="ECO:0007669"/>
    <property type="project" value="UniProtKB-ARBA"/>
</dbReference>
<evidence type="ECO:0000259" key="1">
    <source>
        <dbReference type="Pfam" id="PF00535"/>
    </source>
</evidence>
<dbReference type="InterPro" id="IPR001173">
    <property type="entry name" value="Glyco_trans_2-like"/>
</dbReference>
<dbReference type="InterPro" id="IPR029044">
    <property type="entry name" value="Nucleotide-diphossugar_trans"/>
</dbReference>
<dbReference type="EMBL" id="FXTK01000008">
    <property type="protein sequence ID" value="SMO71977.1"/>
    <property type="molecule type" value="Genomic_DNA"/>
</dbReference>
<feature type="domain" description="Glycosyltransferase 2-like" evidence="1">
    <location>
        <begin position="40"/>
        <end position="162"/>
    </location>
</feature>
<sequence length="338" mass="37517">MTCPGIGPDIKDSRMEKLADAASVTTTLGTDTQPMPRQVSILMAVYQGQTYLPVQLRSLIEQHWQDWHLIVGDDGSTDRSRKILDDFAAELAPGRVRTVPGPRAGAAANFRALLDQVPPDATHIAFCDQDDAWDAEKLSRGIQALPEHVPAIWCSRVVVCDMRMQPLSLSPLPRHKPCFRHALMQNLVQGNTLLMNRAAYDIVRAANAEAGPVVMHDWWIYQLVTGAGGQVIYDPLPSVLYRQHGANVVGANNRLISRLGGLKRMFAGTYREWSRTNLQALVASKHRLTPENRALLEQFAALHGSFPQRVGALRRGGFRRQGRVSQAALWLAVLLRRS</sequence>
<dbReference type="SUPFAM" id="SSF53448">
    <property type="entry name" value="Nucleotide-diphospho-sugar transferases"/>
    <property type="match status" value="1"/>
</dbReference>
<keyword evidence="2" id="KW-0808">Transferase</keyword>
<dbReference type="Proteomes" id="UP000319014">
    <property type="component" value="Unassembled WGS sequence"/>
</dbReference>
<evidence type="ECO:0000313" key="3">
    <source>
        <dbReference type="Proteomes" id="UP000319014"/>
    </source>
</evidence>
<keyword evidence="3" id="KW-1185">Reference proteome</keyword>
<dbReference type="AlphaFoldDB" id="A0A521DJV4"/>
<dbReference type="Gene3D" id="3.90.550.10">
    <property type="entry name" value="Spore Coat Polysaccharide Biosynthesis Protein SpsA, Chain A"/>
    <property type="match status" value="1"/>
</dbReference>
<protein>
    <submittedName>
        <fullName evidence="2">Glycosyltransferase involved in cell wall bisynthesis</fullName>
    </submittedName>
</protein>
<reference evidence="2 3" key="1">
    <citation type="submission" date="2017-05" db="EMBL/GenBank/DDBJ databases">
        <authorList>
            <person name="Varghese N."/>
            <person name="Submissions S."/>
        </authorList>
    </citation>
    <scope>NUCLEOTIDE SEQUENCE [LARGE SCALE GENOMIC DNA]</scope>
    <source>
        <strain evidence="2 3">DSM 100094</strain>
    </source>
</reference>
<dbReference type="PANTHER" id="PTHR22916">
    <property type="entry name" value="GLYCOSYLTRANSFERASE"/>
    <property type="match status" value="1"/>
</dbReference>
<dbReference type="Pfam" id="PF00535">
    <property type="entry name" value="Glycos_transf_2"/>
    <property type="match status" value="1"/>
</dbReference>
<dbReference type="PANTHER" id="PTHR22916:SF3">
    <property type="entry name" value="UDP-GLCNAC:BETAGAL BETA-1,3-N-ACETYLGLUCOSAMINYLTRANSFERASE-LIKE PROTEIN 1"/>
    <property type="match status" value="1"/>
</dbReference>
<name>A0A521DJV4_9RHOB</name>
<accession>A0A521DJV4</accession>
<proteinExistence type="predicted"/>